<dbReference type="GO" id="GO:0055085">
    <property type="term" value="P:transmembrane transport"/>
    <property type="evidence" value="ECO:0007669"/>
    <property type="project" value="InterPro"/>
</dbReference>
<feature type="transmembrane region" description="Helical" evidence="10">
    <location>
        <begin position="120"/>
        <end position="139"/>
    </location>
</feature>
<keyword evidence="10" id="KW-1003">Cell membrane</keyword>
<evidence type="ECO:0000313" key="11">
    <source>
        <dbReference type="EMBL" id="PSU32367.1"/>
    </source>
</evidence>
<gene>
    <name evidence="10" type="primary">rnfD</name>
    <name evidence="11" type="ORF">C9I99_17320</name>
</gene>
<proteinExistence type="inferred from homology"/>
<dbReference type="PANTHER" id="PTHR30578:SF0">
    <property type="entry name" value="ION-TRANSLOCATING OXIDOREDUCTASE COMPLEX SUBUNIT D"/>
    <property type="match status" value="1"/>
</dbReference>
<keyword evidence="12" id="KW-1185">Reference proteome</keyword>
<dbReference type="EC" id="7.-.-.-" evidence="10"/>
<keyword evidence="5 10" id="KW-0812">Transmembrane</keyword>
<feature type="transmembrane region" description="Helical" evidence="10">
    <location>
        <begin position="20"/>
        <end position="38"/>
    </location>
</feature>
<dbReference type="NCBIfam" id="TIGR01946">
    <property type="entry name" value="rnfD"/>
    <property type="match status" value="1"/>
</dbReference>
<feature type="transmembrane region" description="Helical" evidence="10">
    <location>
        <begin position="241"/>
        <end position="261"/>
    </location>
</feature>
<keyword evidence="7 10" id="KW-0249">Electron transport</keyword>
<evidence type="ECO:0000256" key="4">
    <source>
        <dbReference type="ARBA" id="ARBA00022643"/>
    </source>
</evidence>
<dbReference type="InterPro" id="IPR004338">
    <property type="entry name" value="NqrB/RnfD"/>
</dbReference>
<dbReference type="Pfam" id="PF03116">
    <property type="entry name" value="NQR2_RnfD_RnfE"/>
    <property type="match status" value="1"/>
</dbReference>
<evidence type="ECO:0000256" key="7">
    <source>
        <dbReference type="ARBA" id="ARBA00022982"/>
    </source>
</evidence>
<feature type="transmembrane region" description="Helical" evidence="10">
    <location>
        <begin position="95"/>
        <end position="113"/>
    </location>
</feature>
<dbReference type="GO" id="GO:0022900">
    <property type="term" value="P:electron transport chain"/>
    <property type="evidence" value="ECO:0007669"/>
    <property type="project" value="UniProtKB-UniRule"/>
</dbReference>
<keyword evidence="2 10" id="KW-0597">Phosphoprotein</keyword>
<feature type="transmembrane region" description="Helical" evidence="10">
    <location>
        <begin position="267"/>
        <end position="286"/>
    </location>
</feature>
<name>A0A2T3IVB4_9GAMM</name>
<evidence type="ECO:0000256" key="5">
    <source>
        <dbReference type="ARBA" id="ARBA00022692"/>
    </source>
</evidence>
<dbReference type="RefSeq" id="WP_107350119.1">
    <property type="nucleotide sequence ID" value="NZ_PYMH01000009.1"/>
</dbReference>
<keyword evidence="9 10" id="KW-0472">Membrane</keyword>
<evidence type="ECO:0000256" key="3">
    <source>
        <dbReference type="ARBA" id="ARBA00022630"/>
    </source>
</evidence>
<accession>A0A2T3IVB4</accession>
<evidence type="ECO:0000256" key="1">
    <source>
        <dbReference type="ARBA" id="ARBA00022448"/>
    </source>
</evidence>
<evidence type="ECO:0000256" key="6">
    <source>
        <dbReference type="ARBA" id="ARBA00022967"/>
    </source>
</evidence>
<feature type="modified residue" description="FMN phosphoryl threonine" evidence="10">
    <location>
        <position position="187"/>
    </location>
</feature>
<reference evidence="11 12" key="1">
    <citation type="submission" date="2018-03" db="EMBL/GenBank/DDBJ databases">
        <title>Whole genome sequencing of Histamine producing bacteria.</title>
        <authorList>
            <person name="Butler K."/>
        </authorList>
    </citation>
    <scope>NUCLEOTIDE SEQUENCE [LARGE SCALE GENOMIC DNA]</scope>
    <source>
        <strain evidence="11 12">JCM 13586</strain>
    </source>
</reference>
<keyword evidence="1 10" id="KW-0813">Transport</keyword>
<protein>
    <recommendedName>
        <fullName evidence="10">Ion-translocating oxidoreductase complex subunit D</fullName>
        <ecNumber evidence="10">7.-.-.-</ecNumber>
    </recommendedName>
    <alternativeName>
        <fullName evidence="10">Rnf electron transport complex subunit D</fullName>
    </alternativeName>
</protein>
<evidence type="ECO:0000256" key="10">
    <source>
        <dbReference type="HAMAP-Rule" id="MF_00462"/>
    </source>
</evidence>
<comment type="subunit">
    <text evidence="10">The complex is composed of six subunits: RnfA, RnfB, RnfC, RnfD, RnfE and RnfG.</text>
</comment>
<evidence type="ECO:0000256" key="9">
    <source>
        <dbReference type="ARBA" id="ARBA00023136"/>
    </source>
</evidence>
<dbReference type="HAMAP" id="MF_00462">
    <property type="entry name" value="RsxD_RnfD"/>
    <property type="match status" value="1"/>
</dbReference>
<comment type="subcellular location">
    <subcellularLocation>
        <location evidence="10">Cell inner membrane</location>
        <topology evidence="10">Multi-pass membrane protein</topology>
    </subcellularLocation>
</comment>
<evidence type="ECO:0000313" key="12">
    <source>
        <dbReference type="Proteomes" id="UP000241222"/>
    </source>
</evidence>
<dbReference type="NCBIfam" id="NF002011">
    <property type="entry name" value="PRK00816.1"/>
    <property type="match status" value="1"/>
</dbReference>
<feature type="transmembrane region" description="Helical" evidence="10">
    <location>
        <begin position="210"/>
        <end position="234"/>
    </location>
</feature>
<evidence type="ECO:0000256" key="8">
    <source>
        <dbReference type="ARBA" id="ARBA00022989"/>
    </source>
</evidence>
<comment type="caution">
    <text evidence="11">The sequence shown here is derived from an EMBL/GenBank/DDBJ whole genome shotgun (WGS) entry which is preliminary data.</text>
</comment>
<keyword evidence="6 10" id="KW-1278">Translocase</keyword>
<keyword evidence="3 10" id="KW-0285">Flavoprotein</keyword>
<dbReference type="PANTHER" id="PTHR30578">
    <property type="entry name" value="ELECTRON TRANSPORT COMPLEX PROTEIN RNFD"/>
    <property type="match status" value="1"/>
</dbReference>
<keyword evidence="8 10" id="KW-1133">Transmembrane helix</keyword>
<dbReference type="InterPro" id="IPR011303">
    <property type="entry name" value="RnfD_bac"/>
</dbReference>
<comment type="cofactor">
    <cofactor evidence="10">
        <name>FMN</name>
        <dbReference type="ChEBI" id="CHEBI:58210"/>
    </cofactor>
</comment>
<dbReference type="EMBL" id="PYMH01000009">
    <property type="protein sequence ID" value="PSU32367.1"/>
    <property type="molecule type" value="Genomic_DNA"/>
</dbReference>
<comment type="function">
    <text evidence="10">Part of a membrane-bound complex that couples electron transfer with translocation of ions across the membrane.</text>
</comment>
<dbReference type="Proteomes" id="UP000241222">
    <property type="component" value="Unassembled WGS sequence"/>
</dbReference>
<dbReference type="OrthoDB" id="9776359at2"/>
<keyword evidence="4 10" id="KW-0288">FMN</keyword>
<dbReference type="GO" id="GO:0005886">
    <property type="term" value="C:plasma membrane"/>
    <property type="evidence" value="ECO:0007669"/>
    <property type="project" value="UniProtKB-SubCell"/>
</dbReference>
<keyword evidence="10" id="KW-0997">Cell inner membrane</keyword>
<feature type="transmembrane region" description="Helical" evidence="10">
    <location>
        <begin position="298"/>
        <end position="317"/>
    </location>
</feature>
<evidence type="ECO:0000256" key="2">
    <source>
        <dbReference type="ARBA" id="ARBA00022553"/>
    </source>
</evidence>
<comment type="similarity">
    <text evidence="10">Belongs to the NqrB/RnfD family.</text>
</comment>
<sequence>MAFNIASSPHAHSRRSTSSLMRTVILCTTLGVAAQWYFFGWGVLLQVALAATLCVTTEAVILKLRQRPLVPYLRDNSALLTGVLIGLSIPPLAPWWISVIGCLFAIVIAKHLYGGLGQNLFNPAMVAYVVLLISFPLQMTTWLPPQSLAAEPVSLVDSVNAILTGFTQDGFSVHQLRMSVDGVTMATPLDTLKTSLTTGHTTTEILSGPVFGLIGGIGWEWVNLGFLLGGLIMLKMRVIQWHIPVGMLGALFIISTLAFLISPDNTASPLFHLFSGATMLGAFFIATDPVSASTTIKGRLIFGALIGVLVFLIRTFGGFPDGVAFSVLLANMCVPLIDYYTRPRTFGH</sequence>
<dbReference type="AlphaFoldDB" id="A0A2T3IVB4"/>
<organism evidence="11 12">
    <name type="scientific">Photobacterium lutimaris</name>
    <dbReference type="NCBI Taxonomy" id="388278"/>
    <lineage>
        <taxon>Bacteria</taxon>
        <taxon>Pseudomonadati</taxon>
        <taxon>Pseudomonadota</taxon>
        <taxon>Gammaproteobacteria</taxon>
        <taxon>Vibrionales</taxon>
        <taxon>Vibrionaceae</taxon>
        <taxon>Photobacterium</taxon>
    </lineage>
</organism>